<dbReference type="PROSITE" id="PS50048">
    <property type="entry name" value="ZN2_CY6_FUNGAL_2"/>
    <property type="match status" value="1"/>
</dbReference>
<feature type="compositionally biased region" description="Low complexity" evidence="1">
    <location>
        <begin position="381"/>
        <end position="402"/>
    </location>
</feature>
<dbReference type="HOGENOM" id="CLU_007772_0_0_1"/>
<feature type="compositionally biased region" description="Polar residues" evidence="1">
    <location>
        <begin position="158"/>
        <end position="176"/>
    </location>
</feature>
<dbReference type="GO" id="GO:0000977">
    <property type="term" value="F:RNA polymerase II transcription regulatory region sequence-specific DNA binding"/>
    <property type="evidence" value="ECO:0007669"/>
    <property type="project" value="TreeGrafter"/>
</dbReference>
<dbReference type="AlphaFoldDB" id="R9P379"/>
<dbReference type="GO" id="GO:0008270">
    <property type="term" value="F:zinc ion binding"/>
    <property type="evidence" value="ECO:0007669"/>
    <property type="project" value="InterPro"/>
</dbReference>
<proteinExistence type="predicted"/>
<gene>
    <name evidence="3" type="ORF">PHSY_003456</name>
</gene>
<dbReference type="CDD" id="cd00067">
    <property type="entry name" value="GAL4"/>
    <property type="match status" value="1"/>
</dbReference>
<feature type="compositionally biased region" description="Polar residues" evidence="1">
    <location>
        <begin position="503"/>
        <end position="514"/>
    </location>
</feature>
<feature type="compositionally biased region" description="Basic and acidic residues" evidence="1">
    <location>
        <begin position="106"/>
        <end position="117"/>
    </location>
</feature>
<evidence type="ECO:0000313" key="4">
    <source>
        <dbReference type="Proteomes" id="UP000014071"/>
    </source>
</evidence>
<dbReference type="PANTHER" id="PTHR31986">
    <property type="entry name" value="REGULATOR OF DRUG SENSITIVITY 2"/>
    <property type="match status" value="1"/>
</dbReference>
<dbReference type="GO" id="GO:0005634">
    <property type="term" value="C:nucleus"/>
    <property type="evidence" value="ECO:0007669"/>
    <property type="project" value="TreeGrafter"/>
</dbReference>
<feature type="compositionally biased region" description="Basic and acidic residues" evidence="1">
    <location>
        <begin position="568"/>
        <end position="582"/>
    </location>
</feature>
<dbReference type="InterPro" id="IPR001138">
    <property type="entry name" value="Zn2Cys6_DnaBD"/>
</dbReference>
<dbReference type="PANTHER" id="PTHR31986:SF7">
    <property type="entry name" value="REGULATOR OF DRUG SENSITIVITY 2"/>
    <property type="match status" value="1"/>
</dbReference>
<dbReference type="eggNOG" id="ENOG502QQGC">
    <property type="taxonomic scope" value="Eukaryota"/>
</dbReference>
<feature type="region of interest" description="Disordered" evidence="1">
    <location>
        <begin position="377"/>
        <end position="435"/>
    </location>
</feature>
<feature type="compositionally biased region" description="Polar residues" evidence="1">
    <location>
        <begin position="211"/>
        <end position="224"/>
    </location>
</feature>
<feature type="compositionally biased region" description="Low complexity" evidence="1">
    <location>
        <begin position="269"/>
        <end position="281"/>
    </location>
</feature>
<keyword evidence="4" id="KW-1185">Reference proteome</keyword>
<dbReference type="Gene3D" id="4.10.240.10">
    <property type="entry name" value="Zn(2)-C6 fungal-type DNA-binding domain"/>
    <property type="match status" value="1"/>
</dbReference>
<dbReference type="SMART" id="SM00066">
    <property type="entry name" value="GAL4"/>
    <property type="match status" value="1"/>
</dbReference>
<dbReference type="OrthoDB" id="65716at2759"/>
<dbReference type="RefSeq" id="XP_012189465.1">
    <property type="nucleotide sequence ID" value="XM_012334075.1"/>
</dbReference>
<feature type="compositionally biased region" description="Acidic residues" evidence="1">
    <location>
        <begin position="309"/>
        <end position="328"/>
    </location>
</feature>
<reference evidence="4" key="1">
    <citation type="journal article" date="2013" name="Genome Announc.">
        <title>Draft genome sequence of the basidiomycetous yeast-like fungus Pseudozyma hubeiensis SY62, which produces an abundant amount of the biosurfactant mannosylerythritol lipids.</title>
        <authorList>
            <person name="Konishi M."/>
            <person name="Hatada Y."/>
            <person name="Horiuchi J."/>
        </authorList>
    </citation>
    <scope>NUCLEOTIDE SEQUENCE [LARGE SCALE GENOMIC DNA]</scope>
    <source>
        <strain evidence="4">SY62</strain>
    </source>
</reference>
<dbReference type="PROSITE" id="PS00463">
    <property type="entry name" value="ZN2_CY6_FUNGAL_1"/>
    <property type="match status" value="1"/>
</dbReference>
<dbReference type="InterPro" id="IPR036864">
    <property type="entry name" value="Zn2-C6_fun-type_DNA-bd_sf"/>
</dbReference>
<evidence type="ECO:0000256" key="1">
    <source>
        <dbReference type="SAM" id="MobiDB-lite"/>
    </source>
</evidence>
<accession>R9P379</accession>
<dbReference type="GO" id="GO:0000981">
    <property type="term" value="F:DNA-binding transcription factor activity, RNA polymerase II-specific"/>
    <property type="evidence" value="ECO:0007669"/>
    <property type="project" value="InterPro"/>
</dbReference>
<organism evidence="3 4">
    <name type="scientific">Pseudozyma hubeiensis (strain SY62)</name>
    <name type="common">Yeast</name>
    <dbReference type="NCBI Taxonomy" id="1305764"/>
    <lineage>
        <taxon>Eukaryota</taxon>
        <taxon>Fungi</taxon>
        <taxon>Dikarya</taxon>
        <taxon>Basidiomycota</taxon>
        <taxon>Ustilaginomycotina</taxon>
        <taxon>Ustilaginomycetes</taxon>
        <taxon>Ustilaginales</taxon>
        <taxon>Ustilaginaceae</taxon>
        <taxon>Pseudozyma</taxon>
    </lineage>
</organism>
<feature type="domain" description="Zn(2)-C6 fungal-type" evidence="2">
    <location>
        <begin position="344"/>
        <end position="375"/>
    </location>
</feature>
<dbReference type="Proteomes" id="UP000014071">
    <property type="component" value="Unassembled WGS sequence"/>
</dbReference>
<name>R9P379_PSEHS</name>
<evidence type="ECO:0000313" key="3">
    <source>
        <dbReference type="EMBL" id="GAC95878.1"/>
    </source>
</evidence>
<dbReference type="GeneID" id="24108744"/>
<feature type="region of interest" description="Disordered" evidence="1">
    <location>
        <begin position="1"/>
        <end position="341"/>
    </location>
</feature>
<evidence type="ECO:0000259" key="2">
    <source>
        <dbReference type="PROSITE" id="PS50048"/>
    </source>
</evidence>
<dbReference type="EMBL" id="DF238799">
    <property type="protein sequence ID" value="GAC95878.1"/>
    <property type="molecule type" value="Genomic_DNA"/>
</dbReference>
<feature type="compositionally biased region" description="Basic and acidic residues" evidence="1">
    <location>
        <begin position="137"/>
        <end position="150"/>
    </location>
</feature>
<dbReference type="InterPro" id="IPR053045">
    <property type="entry name" value="Zinc_cluster_trans_reg"/>
</dbReference>
<feature type="compositionally biased region" description="Basic and acidic residues" evidence="1">
    <location>
        <begin position="408"/>
        <end position="422"/>
    </location>
</feature>
<feature type="region of interest" description="Disordered" evidence="1">
    <location>
        <begin position="558"/>
        <end position="599"/>
    </location>
</feature>
<feature type="compositionally biased region" description="Polar residues" evidence="1">
    <location>
        <begin position="253"/>
        <end position="262"/>
    </location>
</feature>
<feature type="region of interest" description="Disordered" evidence="1">
    <location>
        <begin position="477"/>
        <end position="514"/>
    </location>
</feature>
<sequence length="839" mass="93829">MSETLAGSSERRLPRMQASGLPHGHVEPQLHPGGLDYGDSQRYRPKSPFLSPASSRDHPPLPLQSQPHDYRSLPSASRRLSENAPLSLSHSHQDRANGAYQPTQSDPRDRNQYREQRSPNFPPLPPRASTYGASPEVRQRHYYEQWHHSYQEQGYPRRSSSGLSHTQASQAYSQHPNHPLGDARGDDVSRVLMRPGLPSPSISEGRRERLSPSNEYRNHASLSVDNVERSSYRHPASAHDRRYQPDEYRHSLSRPSTSTSPNAAAYPLTATRSTPASSTSTSRKRKKQFKYMLEHEGPDPSSKTTGLGGDEEDQDRDQLDQLEADPEAESAHRPKESRKKVKKACIFCKRSHMPCEEARPCKRCVKRGISHLCRDAEPVNSSGAASTSTPSTKSKFGEARQQARARRQKQDGARRSSHHNAETESESDLESLASSAASSLPLHAVVGSRRHDMNAMPGAAAPDPDVRTSLSISTLLRPTQEELVRRPVQRSSSPGLTAEEQKQAWNRSMDPSTQHKMKRMLEAGPAGKDLRDMFAEMPTSLLMTPATANGLDVKSILRHSSAEPYGPPDRRSSDEKDDERQRSQRSHSIPSSSEERHADEAVFKLPSRPKHLLQEEAATTSELRGGPPTYSYTYGYAKLARWMHTRFSRANCEKVDQSLSIIRPKLMALSRSLPEEELIGVEDSFYRLLDFYVTNVLETIPIPMIVARRTGEIYAANSHACKLFQLPPSIFQGGQICHYQLVTEKDCVNMWGKYAQEAQGMLDVPPSTRVMLEVDRSLLMFDRPGLDPRTGEVVEGECEDGGEMVVRKEVVVTFEAKLSTHGLPFMVTGTIVPIPEKEE</sequence>
<feature type="compositionally biased region" description="Basic and acidic residues" evidence="1">
    <location>
        <begin position="226"/>
        <end position="250"/>
    </location>
</feature>
<dbReference type="SUPFAM" id="SSF57701">
    <property type="entry name" value="Zn2/Cys6 DNA-binding domain"/>
    <property type="match status" value="1"/>
</dbReference>
<protein>
    <recommendedName>
        <fullName evidence="2">Zn(2)-C6 fungal-type domain-containing protein</fullName>
    </recommendedName>
</protein>